<gene>
    <name evidence="2" type="ORF">FB465_2611</name>
</gene>
<dbReference type="GO" id="GO:0016787">
    <property type="term" value="F:hydrolase activity"/>
    <property type="evidence" value="ECO:0007669"/>
    <property type="project" value="UniProtKB-KW"/>
</dbReference>
<keyword evidence="1" id="KW-0812">Transmembrane</keyword>
<dbReference type="PANTHER" id="PTHR48098:SF1">
    <property type="entry name" value="DIACYLGLYCEROL ACYLTRANSFERASE_MYCOLYLTRANSFERASE AG85A"/>
    <property type="match status" value="1"/>
</dbReference>
<proteinExistence type="predicted"/>
<dbReference type="Pfam" id="PF00756">
    <property type="entry name" value="Esterase"/>
    <property type="match status" value="1"/>
</dbReference>
<evidence type="ECO:0000313" key="2">
    <source>
        <dbReference type="EMBL" id="TWE17576.1"/>
    </source>
</evidence>
<keyword evidence="2" id="KW-0378">Hydrolase</keyword>
<dbReference type="InterPro" id="IPR029058">
    <property type="entry name" value="AB_hydrolase_fold"/>
</dbReference>
<reference evidence="2 3" key="1">
    <citation type="submission" date="2019-06" db="EMBL/GenBank/DDBJ databases">
        <title>Sequencing the genomes of 1000 actinobacteria strains.</title>
        <authorList>
            <person name="Klenk H.-P."/>
        </authorList>
    </citation>
    <scope>NUCLEOTIDE SEQUENCE [LARGE SCALE GENOMIC DNA]</scope>
    <source>
        <strain evidence="2 3">DSM 41649</strain>
    </source>
</reference>
<dbReference type="Gene3D" id="3.40.50.1820">
    <property type="entry name" value="alpha/beta hydrolase"/>
    <property type="match status" value="1"/>
</dbReference>
<feature type="transmembrane region" description="Helical" evidence="1">
    <location>
        <begin position="15"/>
        <end position="35"/>
    </location>
</feature>
<organism evidence="2 3">
    <name type="scientific">Kitasatospora atroaurantiaca</name>
    <dbReference type="NCBI Taxonomy" id="285545"/>
    <lineage>
        <taxon>Bacteria</taxon>
        <taxon>Bacillati</taxon>
        <taxon>Actinomycetota</taxon>
        <taxon>Actinomycetes</taxon>
        <taxon>Kitasatosporales</taxon>
        <taxon>Streptomycetaceae</taxon>
        <taxon>Kitasatospora</taxon>
    </lineage>
</organism>
<feature type="transmembrane region" description="Helical" evidence="1">
    <location>
        <begin position="47"/>
        <end position="67"/>
    </location>
</feature>
<dbReference type="InterPro" id="IPR000801">
    <property type="entry name" value="Esterase-like"/>
</dbReference>
<dbReference type="GO" id="GO:0016747">
    <property type="term" value="F:acyltransferase activity, transferring groups other than amino-acyl groups"/>
    <property type="evidence" value="ECO:0007669"/>
    <property type="project" value="TreeGrafter"/>
</dbReference>
<comment type="caution">
    <text evidence="2">The sequence shown here is derived from an EMBL/GenBank/DDBJ whole genome shotgun (WGS) entry which is preliminary data.</text>
</comment>
<evidence type="ECO:0000313" key="3">
    <source>
        <dbReference type="Proteomes" id="UP000318416"/>
    </source>
</evidence>
<name>A0A561EPN4_9ACTN</name>
<evidence type="ECO:0000256" key="1">
    <source>
        <dbReference type="SAM" id="Phobius"/>
    </source>
</evidence>
<dbReference type="EMBL" id="VIVR01000001">
    <property type="protein sequence ID" value="TWE17576.1"/>
    <property type="molecule type" value="Genomic_DNA"/>
</dbReference>
<dbReference type="Proteomes" id="UP000318416">
    <property type="component" value="Unassembled WGS sequence"/>
</dbReference>
<dbReference type="PANTHER" id="PTHR48098">
    <property type="entry name" value="ENTEROCHELIN ESTERASE-RELATED"/>
    <property type="match status" value="1"/>
</dbReference>
<feature type="transmembrane region" description="Helical" evidence="1">
    <location>
        <begin position="100"/>
        <end position="121"/>
    </location>
</feature>
<keyword evidence="1" id="KW-0472">Membrane</keyword>
<keyword evidence="1" id="KW-1133">Transmembrane helix</keyword>
<dbReference type="InterPro" id="IPR050583">
    <property type="entry name" value="Mycobacterial_A85_antigen"/>
</dbReference>
<feature type="transmembrane region" description="Helical" evidence="1">
    <location>
        <begin position="73"/>
        <end position="93"/>
    </location>
</feature>
<keyword evidence="3" id="KW-1185">Reference proteome</keyword>
<protein>
    <submittedName>
        <fullName evidence="2">S-formylglutathione hydrolase FrmB</fullName>
    </submittedName>
</protein>
<dbReference type="AlphaFoldDB" id="A0A561EPN4"/>
<sequence length="435" mass="47029">MCKYDHRVNVSLLHGWFPLSMKVLAVLALLVTIAWRDRVWRLRRLPLALAAATLLTVLVALSVVYLSGNTDPLPIGLWLWIGVGLAAVAVLVAGWRGNKWWQWVAGPVALVLAFVTAANALNIYTGYYPTVNDAIGELTGEPLPDQVPFAQLGSVTGETRKGRVISVTIPSTKSGFTHRRELVYLPPIWFRSAQRPKLPVMMMIGGEYSTPENWVRTGHAVETADAYAAKHDGFAPILVFPDATGGFKNDTECVNGPAGNSEDHLVKDVPPFIIKTFGTAADSRKWGVGGWSMGGTCALTLVVTHPGLFGHFFDVSGDTRPNLGGRKQSVEQLFGGDAAAYDAHDPITAMARHGQYKNVSGWFEIADGEPQRLPTTKKLEEAANQAGITTRMTVQHGGHTWQFGADAFKRALPWLTQQLTTAGGQTGTPSAAPTP</sequence>
<accession>A0A561EPN4</accession>
<dbReference type="SUPFAM" id="SSF53474">
    <property type="entry name" value="alpha/beta-Hydrolases"/>
    <property type="match status" value="1"/>
</dbReference>